<keyword evidence="4" id="KW-1185">Reference proteome</keyword>
<keyword evidence="2" id="KW-1133">Transmembrane helix</keyword>
<keyword evidence="2" id="KW-0472">Membrane</keyword>
<keyword evidence="2" id="KW-0812">Transmembrane</keyword>
<dbReference type="RefSeq" id="WP_267715284.1">
    <property type="nucleotide sequence ID" value="NZ_JBEOTR010000028.1"/>
</dbReference>
<organism evidence="3 4">
    <name type="scientific">Streptomyces ardesiacus</name>
    <dbReference type="NCBI Taxonomy" id="285564"/>
    <lineage>
        <taxon>Bacteria</taxon>
        <taxon>Bacillati</taxon>
        <taxon>Actinomycetota</taxon>
        <taxon>Actinomycetes</taxon>
        <taxon>Kitasatosporales</taxon>
        <taxon>Streptomycetaceae</taxon>
        <taxon>Streptomyces</taxon>
    </lineage>
</organism>
<proteinExistence type="predicted"/>
<gene>
    <name evidence="3" type="ORF">ACIQFM_00410</name>
</gene>
<accession>A0ABW8H1R5</accession>
<feature type="region of interest" description="Disordered" evidence="1">
    <location>
        <begin position="161"/>
        <end position="192"/>
    </location>
</feature>
<evidence type="ECO:0000256" key="1">
    <source>
        <dbReference type="SAM" id="MobiDB-lite"/>
    </source>
</evidence>
<name>A0ABW8H1R5_9ACTN</name>
<reference evidence="3 4" key="1">
    <citation type="submission" date="2024-10" db="EMBL/GenBank/DDBJ databases">
        <title>The Natural Products Discovery Center: Release of the First 8490 Sequenced Strains for Exploring Actinobacteria Biosynthetic Diversity.</title>
        <authorList>
            <person name="Kalkreuter E."/>
            <person name="Kautsar S.A."/>
            <person name="Yang D."/>
            <person name="Bader C.D."/>
            <person name="Teijaro C.N."/>
            <person name="Fluegel L."/>
            <person name="Davis C.M."/>
            <person name="Simpson J.R."/>
            <person name="Lauterbach L."/>
            <person name="Steele A.D."/>
            <person name="Gui C."/>
            <person name="Meng S."/>
            <person name="Li G."/>
            <person name="Viehrig K."/>
            <person name="Ye F."/>
            <person name="Su P."/>
            <person name="Kiefer A.F."/>
            <person name="Nichols A."/>
            <person name="Cepeda A.J."/>
            <person name="Yan W."/>
            <person name="Fan B."/>
            <person name="Jiang Y."/>
            <person name="Adhikari A."/>
            <person name="Zheng C.-J."/>
            <person name="Schuster L."/>
            <person name="Cowan T.M."/>
            <person name="Smanski M.J."/>
            <person name="Chevrette M.G."/>
            <person name="De Carvalho L.P.S."/>
            <person name="Shen B."/>
        </authorList>
    </citation>
    <scope>NUCLEOTIDE SEQUENCE [LARGE SCALE GENOMIC DNA]</scope>
    <source>
        <strain evidence="3 4">NPDC093086</strain>
    </source>
</reference>
<comment type="caution">
    <text evidence="3">The sequence shown here is derived from an EMBL/GenBank/DDBJ whole genome shotgun (WGS) entry which is preliminary data.</text>
</comment>
<dbReference type="EMBL" id="JBIVPC010000001">
    <property type="protein sequence ID" value="MFJ6034706.1"/>
    <property type="molecule type" value="Genomic_DNA"/>
</dbReference>
<feature type="transmembrane region" description="Helical" evidence="2">
    <location>
        <begin position="132"/>
        <end position="153"/>
    </location>
</feature>
<evidence type="ECO:0000313" key="3">
    <source>
        <dbReference type="EMBL" id="MFJ6034706.1"/>
    </source>
</evidence>
<evidence type="ECO:0000313" key="4">
    <source>
        <dbReference type="Proteomes" id="UP001617907"/>
    </source>
</evidence>
<evidence type="ECO:0000256" key="2">
    <source>
        <dbReference type="SAM" id="Phobius"/>
    </source>
</evidence>
<feature type="compositionally biased region" description="Basic and acidic residues" evidence="1">
    <location>
        <begin position="171"/>
        <end position="182"/>
    </location>
</feature>
<sequence>MDTPDLVAEVLHVLTQGVDGAASAAGGMAAQALLGALRERLRGTEDDRAALDAFVGNPGDAAGRAAVRAILEREVAADPAFGRRLAALADAAAGPPPQSITGSVVVGGGARVHRNQISLGPLTVNNNRQGRWLLAVLAVALMILVALAGYGGARVFTDGDEDASPGTSDHGASDHATSDHGASKPPAADPLPATRETADAILPDRAALAGTSFESLPGAAFPDGERGGYEGTVCGEHPEPCGKRVRAGAVAGYAPDETSEETGWHAELQVLVHASEDDAEKTFDALADAFRNDASSGFRPDPSAYTPPDGTRLGDELTGYRAVWEGQDIGIMCMMRRGPYVALVAQEKDGPGAVLDNDTQTGLNTLLLRRMDEALSGAAPHAALRDVRST</sequence>
<protein>
    <submittedName>
        <fullName evidence="3">Uncharacterized protein</fullName>
    </submittedName>
</protein>
<dbReference type="Proteomes" id="UP001617907">
    <property type="component" value="Unassembled WGS sequence"/>
</dbReference>